<accession>A0A0B2UFQ7</accession>
<evidence type="ECO:0000313" key="2">
    <source>
        <dbReference type="EMBL" id="KHN69916.1"/>
    </source>
</evidence>
<comment type="similarity">
    <text evidence="1">Belongs to the VPS13 family.</text>
</comment>
<protein>
    <submittedName>
        <fullName evidence="2">Vacuolar protein sorting-associated protein</fullName>
    </submittedName>
</protein>
<reference evidence="2 3" key="1">
    <citation type="journal article" date="2014" name="MBio">
        <title>The Ordospora colligata genome; evolution of extreme reduction in microsporidia and host-to-parasite horizontal gene transfer.</title>
        <authorList>
            <person name="Pombert J.-F."/>
            <person name="Haag K.L."/>
            <person name="Beidas S."/>
            <person name="Ebert D."/>
            <person name="Keeling P.J."/>
        </authorList>
    </citation>
    <scope>NUCLEOTIDE SEQUENCE [LARGE SCALE GENOMIC DNA]</scope>
    <source>
        <strain evidence="2 3">OC4</strain>
    </source>
</reference>
<gene>
    <name evidence="2" type="ORF">M896_041130</name>
</gene>
<keyword evidence="3" id="KW-1185">Reference proteome</keyword>
<proteinExistence type="inferred from homology"/>
<dbReference type="OrthoDB" id="2191600at2759"/>
<organism evidence="2 3">
    <name type="scientific">Ordospora colligata OC4</name>
    <dbReference type="NCBI Taxonomy" id="1354746"/>
    <lineage>
        <taxon>Eukaryota</taxon>
        <taxon>Fungi</taxon>
        <taxon>Fungi incertae sedis</taxon>
        <taxon>Microsporidia</taxon>
        <taxon>Ordosporidae</taxon>
        <taxon>Ordospora</taxon>
    </lineage>
</organism>
<dbReference type="GeneID" id="26261551"/>
<evidence type="ECO:0000256" key="1">
    <source>
        <dbReference type="ARBA" id="ARBA00006545"/>
    </source>
</evidence>
<dbReference type="STRING" id="1354746.A0A0B2UFQ7"/>
<dbReference type="Proteomes" id="UP000031056">
    <property type="component" value="Unassembled WGS sequence"/>
</dbReference>
<dbReference type="PANTHER" id="PTHR16166:SF93">
    <property type="entry name" value="INTERMEMBRANE LIPID TRANSFER PROTEIN VPS13"/>
    <property type="match status" value="1"/>
</dbReference>
<dbReference type="InterPro" id="IPR026847">
    <property type="entry name" value="VPS13"/>
</dbReference>
<name>A0A0B2UFQ7_9MICR</name>
<dbReference type="GO" id="GO:0045053">
    <property type="term" value="P:protein retention in Golgi apparatus"/>
    <property type="evidence" value="ECO:0007669"/>
    <property type="project" value="TreeGrafter"/>
</dbReference>
<dbReference type="VEuPathDB" id="MicrosporidiaDB:M896_041130"/>
<evidence type="ECO:0000313" key="3">
    <source>
        <dbReference type="Proteomes" id="UP000031056"/>
    </source>
</evidence>
<sequence length="2405" mass="271804">MLKRILLRMLNRVLGSYVENIDRHQIELGIFKGHVSVTNLRIKPCVISRIFKGRVICNSIGKLHIKVPWKSFNRHPVEIHIRDVEIKLGKTDFCWCFADGGLCQECSALEVYEVMRRLDQLNLFSDDDGNSVLFADLMIGNGPRVLIENISIEYVSGVPMGISIRQASFNAKHISSEECKGSNLKRLDIAGIETTGLLAIIQPFDVFSIISMINEKPCIETRISELSIKTRQTVVQEIMARVRDYEDDGVRWKLFRMHDEYKMLLKMIRDANGLNQMNDAVDDDQPAIIRMLECLVRLQIRIIESRGVLIDDIPDLVVKVREYTNLLDKHELTQREIERKNAYEREMCLERLLRIRRIRSNRLKNMSWKSLFYEQSIHAQEGNPVKMQLNVLLEKCVFEFVDDEGQGVLMILSEVSASSKDFLSGSSMRFKVNESKGYFIDARKNGHEPYCELASHFIEGKCVLAYEGAEMCLNGYINRWMLYGYQKELIHVLGMFARIVRNALPPSYMAYGFARRFRVNVKIRMVTAEFDILRLIDAGEGKRHSVVSENVSVSYLDDSIARRRVGSLRISSVIASVADSVTEARIPLSNSIEVSVLYVDGVFYVKTSMMDLYMHEVPAGKARDGMMFPSGFIVPNFEVCSDTIKINVSEGVIEVEKARIGGNGGSLMFWNVYGFKLVDGDGRRVFCVPKMKMSVRLHESVFVDVEYLRIRGGYTRMLRKMNVMMGGGFQGLRVVVNIERLRIRLSGRRMQLKIDVDEFKDGYVKKVTIWMNASMLCVNGLIYGESLRGDEVKLEFNKEDLYKLMKVYKFAWRIYGAGYVKEYSMAGKDVWIRNVQVNFEGLVIRMPELNCKAGEFGMNVMPMSVIIYEDIGSECCDQGVAFELVDGLVLGNISRISVKIHGEVSKKVVNAFASMHGCVMEMLDEVEMKGKDTKIHGYNVDRDVEIMLDTCVWITSNQDRLNVNGVLMVKMNANRWDAEVSVLEMKTEDMHSVRLNGIHAANEEGKLLVCCKRMDIGIEIHMIAGVFYAFADVWMYSEILDSKLVFFEIMNVNIENVILCYGNNIQVIKLREVRYDGGCKMYYKTAFGTESIVEYRKRRGKKGGFVLSVQGGCCDASMAIDTMWMFLRDCLKACEILKIEAHGEEVGVIIMGVEGLMYKGLMKICVPIGYLKIDRELKLSGRVVCSTEMYECDKRRFVPVVEENVYVIGGGCDGVSVNPVNRLRVSASKYGFETIFDVFQGFTKNKMGYRKVRVKNVTGMILIASVMRGDLKVEAGEVCDLEVWNCEQGIRITNEEGSSGGYLEVCIGQTSIDIDGQRCILSVDQKDDLIIVTIVHSLTVVNQCELAVCVRIRYSNEHVVEIEMQDGAMHTVCLCGDFVLEIGLGTKYNVIGRMNMGNVEQGIGWRCMMDREINVGVDIFSRNESVPGLVIMIVYPVFEIVNKAGFALDLALWTNEKHVVEELEDGLIRKNILFSLSDGESRNVYGIDASEYSLLSVLDVESGKSAKVFSEGELIRMWGKRLMIKKESCVIDEFFGKHDLMCKTRIVICPYTVVINNLSRDVMINGCVYQKGKTCADLILTIRDMEIGGYRLDVPIAIDKVCIAEVVLLKKTVGADDLMICNDVKQVNMNTEKMVNELDEDARSHSNDLIDVQGIVKGKECRIGMQPRQMNVIVEFRQIQEVKEIEIRHACVLVNNTRFRLLIVSENEYLNVEAKSTGFMKMISDGMFLFAAESGSRIYMNGENVYVPADIVAKRHFSLKVSENVLFGISRMMDNKQQIFTVIEESEWPYAICNSTQLEVKFVQDRGIAEHVVSSRSICWYALESMMFEPIIVLEIYGTKIPIQLNKNGTLRISAITVCVFETIRCRVVHICEDLQDLRNIGASIVFDAAETSISLMDVEGTEVLCVNLVNTRILVKLRYGVVHLLGEAFVYENFEVDLQVGSVQIDNQALFCVFPVIVYPLKKSKRIGRRRIEEVFASLRFEIDRSVHCIAVSEIHCSIREFALNIEEMLVKKIVKIFDVYEIHRYAQKTNAQTWIRISRMKIEQMEMKINFLKDVESGFVSSVLGFLINSISDFSMEIDGMWEDEMHTSTDRLINMISDFYLAQFKSNLCRVFAHLDIIGNIGSLTESVSMGMKGLLAESVSGGTGTTRGIVRGGKSLLKNTVFGVSNTVGKFSRSVSAGVTLVTFDAQKRKSIWCPYTHDGNLMVPSKNHKGVVAAIYKETGGLIKAISHGVTGIATAPIRGASRGVSGVMKGLGKGFIGAFTKPIVGVADLVANVSETIKMCVDGKVLRIQYPRPYIDEYGYDEGLCQGFYIFSMMIKRSAEERFIDASFGTFNTKCQLILTTRRLLLLNKSDMLDVCVSNVDVDESHYVIISVFKVSVERASFINSIKQMKENLSLISTG</sequence>
<dbReference type="RefSeq" id="XP_014563958.1">
    <property type="nucleotide sequence ID" value="XM_014708472.1"/>
</dbReference>
<comment type="caution">
    <text evidence="2">The sequence shown here is derived from an EMBL/GenBank/DDBJ whole genome shotgun (WGS) entry which is preliminary data.</text>
</comment>
<dbReference type="InParanoid" id="A0A0B2UFQ7"/>
<dbReference type="EMBL" id="JOKQ01000004">
    <property type="protein sequence ID" value="KHN69916.1"/>
    <property type="molecule type" value="Genomic_DNA"/>
</dbReference>
<dbReference type="GO" id="GO:0006623">
    <property type="term" value="P:protein targeting to vacuole"/>
    <property type="evidence" value="ECO:0007669"/>
    <property type="project" value="TreeGrafter"/>
</dbReference>
<dbReference type="PANTHER" id="PTHR16166">
    <property type="entry name" value="VACUOLAR PROTEIN SORTING-ASSOCIATED PROTEIN VPS13"/>
    <property type="match status" value="1"/>
</dbReference>
<dbReference type="HOGENOM" id="CLU_229509_0_0_1"/>